<evidence type="ECO:0000313" key="2">
    <source>
        <dbReference type="Proteomes" id="UP000310158"/>
    </source>
</evidence>
<reference evidence="1 2" key="1">
    <citation type="submission" date="2019-02" db="EMBL/GenBank/DDBJ databases">
        <title>Genome sequencing of the rare red list fungi Bondarzewia mesenterica.</title>
        <authorList>
            <person name="Buettner E."/>
            <person name="Kellner H."/>
        </authorList>
    </citation>
    <scope>NUCLEOTIDE SEQUENCE [LARGE SCALE GENOMIC DNA]</scope>
    <source>
        <strain evidence="1 2">DSM 108281</strain>
    </source>
</reference>
<dbReference type="Proteomes" id="UP000310158">
    <property type="component" value="Unassembled WGS sequence"/>
</dbReference>
<dbReference type="SUPFAM" id="SSF52047">
    <property type="entry name" value="RNI-like"/>
    <property type="match status" value="1"/>
</dbReference>
<dbReference type="OrthoDB" id="3266451at2759"/>
<dbReference type="EMBL" id="SGPL01000054">
    <property type="protein sequence ID" value="THH19129.1"/>
    <property type="molecule type" value="Genomic_DNA"/>
</dbReference>
<dbReference type="AlphaFoldDB" id="A0A4S4M272"/>
<dbReference type="Gene3D" id="3.80.10.10">
    <property type="entry name" value="Ribonuclease Inhibitor"/>
    <property type="match status" value="1"/>
</dbReference>
<dbReference type="Gene3D" id="1.20.1280.50">
    <property type="match status" value="1"/>
</dbReference>
<organism evidence="1 2">
    <name type="scientific">Bondarzewia mesenterica</name>
    <dbReference type="NCBI Taxonomy" id="1095465"/>
    <lineage>
        <taxon>Eukaryota</taxon>
        <taxon>Fungi</taxon>
        <taxon>Dikarya</taxon>
        <taxon>Basidiomycota</taxon>
        <taxon>Agaricomycotina</taxon>
        <taxon>Agaricomycetes</taxon>
        <taxon>Russulales</taxon>
        <taxon>Bondarzewiaceae</taxon>
        <taxon>Bondarzewia</taxon>
    </lineage>
</organism>
<sequence length="565" mass="63932">MDKNNHGVCDATAMPLVNHRATSAVSERFGIQVRLREMEDERLRLLRRWNDLAPISRLPPEILSMMFRMCACDDRTFRSPPAIRRSILLSHVCTRWRAVAVDDPRLWTSYFLPSPKSNPSLVWKCLARSKTMPITVKLDFPQTTPPNSSDTIKEGWQALYHLSHICDLCIACTDMVLATYSFYLETTPAPFLERLAVWCLEEEPTLIPGRRLFCDWAATPSLRDVQLYGCLVDSFHPMLRRLTSLSLDRCTYRFQDLLDALSNAPQLQSFGLSSEDPPRSDLTMYLNRPVVHMPHLRKLTLMDFPVIVRALLESLSFPPSLVLNICDEVDPSETPSRLSHIPAVVAAVAATEPLQSVMVRSTEYVGGKATAFVVSGSRTDLDYFSPYRDDDTGADIFLSFWRPWKNVDYRPEVLAEFCFHMSLDQVQSLTICDQYPMGWGALFSRFPNVQRLRLVGLGQVETILDLLTPAAQAVQSDSVMAGSSQPMEREARTLLPNLTVVRLSGVWDGKFDEEDADDLLQSIEQFLSVRQARGAKIVELKLDGPQFSEDFDRLAPYVGGLERNS</sequence>
<comment type="caution">
    <text evidence="1">The sequence shown here is derived from an EMBL/GenBank/DDBJ whole genome shotgun (WGS) entry which is preliminary data.</text>
</comment>
<name>A0A4S4M272_9AGAM</name>
<protein>
    <submittedName>
        <fullName evidence="1">Uncharacterized protein</fullName>
    </submittedName>
</protein>
<evidence type="ECO:0000313" key="1">
    <source>
        <dbReference type="EMBL" id="THH19129.1"/>
    </source>
</evidence>
<keyword evidence="2" id="KW-1185">Reference proteome</keyword>
<accession>A0A4S4M272</accession>
<proteinExistence type="predicted"/>
<dbReference type="InterPro" id="IPR032675">
    <property type="entry name" value="LRR_dom_sf"/>
</dbReference>
<gene>
    <name evidence="1" type="ORF">EW146_g1995</name>
</gene>